<name>A0A285TI21_9PROT</name>
<accession>A0A285TI21</accession>
<evidence type="ECO:0000313" key="1">
    <source>
        <dbReference type="EMBL" id="SOC21712.1"/>
    </source>
</evidence>
<reference evidence="1 2" key="1">
    <citation type="submission" date="2017-08" db="EMBL/GenBank/DDBJ databases">
        <authorList>
            <person name="de Groot N.N."/>
        </authorList>
    </citation>
    <scope>NUCLEOTIDE SEQUENCE [LARGE SCALE GENOMIC DNA]</scope>
    <source>
        <strain evidence="1 2">USBA 78</strain>
    </source>
</reference>
<gene>
    <name evidence="1" type="ORF">SAMN05428964_103471</name>
</gene>
<dbReference type="RefSeq" id="WP_097052251.1">
    <property type="nucleotide sequence ID" value="NZ_OBMM01000003.1"/>
</dbReference>
<dbReference type="Proteomes" id="UP000219068">
    <property type="component" value="Unassembled WGS sequence"/>
</dbReference>
<dbReference type="EMBL" id="OBMM01000003">
    <property type="protein sequence ID" value="SOC21712.1"/>
    <property type="molecule type" value="Genomic_DNA"/>
</dbReference>
<evidence type="ECO:0000313" key="2">
    <source>
        <dbReference type="Proteomes" id="UP000219068"/>
    </source>
</evidence>
<protein>
    <submittedName>
        <fullName evidence="1">Potential Queuosine, Q, salvage protein family</fullName>
    </submittedName>
</protein>
<sequence length="324" mass="36999">MFTENLESLRAARTSASLYEACIDIMAHSPYVEYQKDNLGALVDMVRETTVPDVSHEVRHPGPVDACFDIVFNSAMNGGYFYKAPETQGDDVIQWQINGSGSQAMYSWLDRLNQEGLIPSFGCHELTDELRLRIDEHLCGVPYAVERRTIFEEFFDRDAQYRFRQLMQNIVGEAFLLKSCNFSWDTVCAIADIFPQSFKLDPFKKKACLSVLLLTCYLNRLGYQVQTDIIIPSDYQIPRILAFRGVLQLSDGFERALKSGRLLEPKCDAVMHFRAAAIVACRDLAKLSNVPDWLVDQALFNTFRVNDDFREKALPPMKISGIWF</sequence>
<dbReference type="InterPro" id="IPR019438">
    <property type="entry name" value="Q_salvage"/>
</dbReference>
<proteinExistence type="predicted"/>
<organism evidence="1 2">
    <name type="scientific">Thalassospira xiamenensis</name>
    <dbReference type="NCBI Taxonomy" id="220697"/>
    <lineage>
        <taxon>Bacteria</taxon>
        <taxon>Pseudomonadati</taxon>
        <taxon>Pseudomonadota</taxon>
        <taxon>Alphaproteobacteria</taxon>
        <taxon>Rhodospirillales</taxon>
        <taxon>Thalassospiraceae</taxon>
        <taxon>Thalassospira</taxon>
    </lineage>
</organism>
<dbReference type="Pfam" id="PF10343">
    <property type="entry name" value="Q_salvage"/>
    <property type="match status" value="1"/>
</dbReference>
<dbReference type="AlphaFoldDB" id="A0A285TI21"/>